<dbReference type="EC" id="1.1.1.169" evidence="4 11"/>
<feature type="domain" description="Ketopantoate reductase N-terminal" evidence="12">
    <location>
        <begin position="4"/>
        <end position="154"/>
    </location>
</feature>
<dbReference type="GO" id="GO:0008677">
    <property type="term" value="F:2-dehydropantoate 2-reductase activity"/>
    <property type="evidence" value="ECO:0007669"/>
    <property type="project" value="UniProtKB-EC"/>
</dbReference>
<keyword evidence="8 11" id="KW-0560">Oxidoreductase</keyword>
<dbReference type="AlphaFoldDB" id="A0A4V1LG08"/>
<proteinExistence type="inferred from homology"/>
<dbReference type="GO" id="GO:0050661">
    <property type="term" value="F:NADP binding"/>
    <property type="evidence" value="ECO:0007669"/>
    <property type="project" value="TreeGrafter"/>
</dbReference>
<comment type="catalytic activity">
    <reaction evidence="10 11">
        <text>(R)-pantoate + NADP(+) = 2-dehydropantoate + NADPH + H(+)</text>
        <dbReference type="Rhea" id="RHEA:16233"/>
        <dbReference type="ChEBI" id="CHEBI:11561"/>
        <dbReference type="ChEBI" id="CHEBI:15378"/>
        <dbReference type="ChEBI" id="CHEBI:15980"/>
        <dbReference type="ChEBI" id="CHEBI:57783"/>
        <dbReference type="ChEBI" id="CHEBI:58349"/>
        <dbReference type="EC" id="1.1.1.169"/>
    </reaction>
</comment>
<dbReference type="NCBIfam" id="TIGR00745">
    <property type="entry name" value="apbA_panE"/>
    <property type="match status" value="1"/>
</dbReference>
<evidence type="ECO:0000256" key="3">
    <source>
        <dbReference type="ARBA" id="ARBA00007870"/>
    </source>
</evidence>
<dbReference type="InterPro" id="IPR013752">
    <property type="entry name" value="KPA_reductase"/>
</dbReference>
<dbReference type="InterPro" id="IPR003710">
    <property type="entry name" value="ApbA"/>
</dbReference>
<dbReference type="InterPro" id="IPR036291">
    <property type="entry name" value="NAD(P)-bd_dom_sf"/>
</dbReference>
<accession>A0A4V1LG08</accession>
<dbReference type="Gene3D" id="1.10.1040.10">
    <property type="entry name" value="N-(1-d-carboxylethyl)-l-norvaline Dehydrogenase, domain 2"/>
    <property type="match status" value="1"/>
</dbReference>
<reference evidence="14 15" key="1">
    <citation type="journal article" date="2019" name="Int. J. Syst. Evol. Microbiol.">
        <title>Anaerobacillus alkaliphilus sp. nov., a novel alkaliphilic and moderately halophilic bacterium.</title>
        <authorList>
            <person name="Borsodi A.K."/>
            <person name="Aszalos J.M."/>
            <person name="Bihari P."/>
            <person name="Nagy I."/>
            <person name="Schumann P."/>
            <person name="Sproer C."/>
            <person name="Kovacs A.L."/>
            <person name="Boka K."/>
            <person name="Dobosy P."/>
            <person name="Ovari M."/>
            <person name="Szili-Kovacs T."/>
            <person name="Toth E."/>
        </authorList>
    </citation>
    <scope>NUCLEOTIDE SEQUENCE [LARGE SCALE GENOMIC DNA]</scope>
    <source>
        <strain evidence="14 15">B16-10</strain>
    </source>
</reference>
<evidence type="ECO:0000256" key="8">
    <source>
        <dbReference type="ARBA" id="ARBA00023002"/>
    </source>
</evidence>
<dbReference type="Gene3D" id="3.40.50.720">
    <property type="entry name" value="NAD(P)-binding Rossmann-like Domain"/>
    <property type="match status" value="1"/>
</dbReference>
<comment type="function">
    <text evidence="1 11">Catalyzes the NADPH-dependent reduction of ketopantoate into pantoic acid.</text>
</comment>
<evidence type="ECO:0000256" key="5">
    <source>
        <dbReference type="ARBA" id="ARBA00019465"/>
    </source>
</evidence>
<feature type="domain" description="Ketopantoate reductase C-terminal" evidence="13">
    <location>
        <begin position="179"/>
        <end position="297"/>
    </location>
</feature>
<dbReference type="InterPro" id="IPR013328">
    <property type="entry name" value="6PGD_dom2"/>
</dbReference>
<sequence length="305" mass="34640">MRKIGIIGGGSIGLLLAGYLSKANYEVTIYTNTEKQAKSLSTEKLILHNQQGTTAYTVNSIPFDQADYYTDDCLFVAVKQYHLKTLVPKLKDLPGSIRTMVFLQNGMGHLKYLNELTSKSENIYVGIVEHGALKKSDFVVTHTGIGELKIGSYRERQAKSSAIWENLTKVGFRTKHYSDWLQIMERKLVVNGVINPLTALYRVKNGELVRNPYFQKIMRQLFDEIAHVIDCNENDWEQILQICENTSENHSSMLRDIEEGRETEIEAITGVLLDKGNNQEMTLPLNKFIFNCVKGIELRERGGTK</sequence>
<dbReference type="Proteomes" id="UP000290649">
    <property type="component" value="Unassembled WGS sequence"/>
</dbReference>
<evidence type="ECO:0000256" key="9">
    <source>
        <dbReference type="ARBA" id="ARBA00032024"/>
    </source>
</evidence>
<organism evidence="14 15">
    <name type="scientific">Anaerobacillus alkaliphilus</name>
    <dbReference type="NCBI Taxonomy" id="1548597"/>
    <lineage>
        <taxon>Bacteria</taxon>
        <taxon>Bacillati</taxon>
        <taxon>Bacillota</taxon>
        <taxon>Bacilli</taxon>
        <taxon>Bacillales</taxon>
        <taxon>Bacillaceae</taxon>
        <taxon>Anaerobacillus</taxon>
    </lineage>
</organism>
<gene>
    <name evidence="14" type="ORF">DS745_17360</name>
</gene>
<dbReference type="RefSeq" id="WP_129079473.1">
    <property type="nucleotide sequence ID" value="NZ_QOUX01000046.1"/>
</dbReference>
<dbReference type="Pfam" id="PF08546">
    <property type="entry name" value="ApbA_C"/>
    <property type="match status" value="1"/>
</dbReference>
<evidence type="ECO:0000259" key="12">
    <source>
        <dbReference type="Pfam" id="PF02558"/>
    </source>
</evidence>
<dbReference type="InterPro" id="IPR008927">
    <property type="entry name" value="6-PGluconate_DH-like_C_sf"/>
</dbReference>
<keyword evidence="15" id="KW-1185">Reference proteome</keyword>
<evidence type="ECO:0000256" key="6">
    <source>
        <dbReference type="ARBA" id="ARBA00022655"/>
    </source>
</evidence>
<comment type="similarity">
    <text evidence="3 11">Belongs to the ketopantoate reductase family.</text>
</comment>
<dbReference type="SUPFAM" id="SSF51735">
    <property type="entry name" value="NAD(P)-binding Rossmann-fold domains"/>
    <property type="match status" value="1"/>
</dbReference>
<comment type="pathway">
    <text evidence="2 11">Cofactor biosynthesis; (R)-pantothenate biosynthesis; (R)-pantoate from 3-methyl-2-oxobutanoate: step 2/2.</text>
</comment>
<dbReference type="EMBL" id="QOUX01000046">
    <property type="protein sequence ID" value="RXI98114.1"/>
    <property type="molecule type" value="Genomic_DNA"/>
</dbReference>
<dbReference type="InterPro" id="IPR013332">
    <property type="entry name" value="KPR_N"/>
</dbReference>
<dbReference type="GO" id="GO:0005737">
    <property type="term" value="C:cytoplasm"/>
    <property type="evidence" value="ECO:0007669"/>
    <property type="project" value="TreeGrafter"/>
</dbReference>
<evidence type="ECO:0000256" key="7">
    <source>
        <dbReference type="ARBA" id="ARBA00022857"/>
    </source>
</evidence>
<keyword evidence="7 11" id="KW-0521">NADP</keyword>
<dbReference type="UniPathway" id="UPA00028">
    <property type="reaction ID" value="UER00004"/>
</dbReference>
<dbReference type="PANTHER" id="PTHR43765">
    <property type="entry name" value="2-DEHYDROPANTOATE 2-REDUCTASE-RELATED"/>
    <property type="match status" value="1"/>
</dbReference>
<protein>
    <recommendedName>
        <fullName evidence="5 11">2-dehydropantoate 2-reductase</fullName>
        <ecNumber evidence="4 11">1.1.1.169</ecNumber>
    </recommendedName>
    <alternativeName>
        <fullName evidence="9 11">Ketopantoate reductase</fullName>
    </alternativeName>
</protein>
<evidence type="ECO:0000256" key="1">
    <source>
        <dbReference type="ARBA" id="ARBA00002919"/>
    </source>
</evidence>
<dbReference type="OrthoDB" id="9800163at2"/>
<dbReference type="Pfam" id="PF02558">
    <property type="entry name" value="ApbA"/>
    <property type="match status" value="1"/>
</dbReference>
<dbReference type="SUPFAM" id="SSF48179">
    <property type="entry name" value="6-phosphogluconate dehydrogenase C-terminal domain-like"/>
    <property type="match status" value="1"/>
</dbReference>
<comment type="caution">
    <text evidence="14">The sequence shown here is derived from an EMBL/GenBank/DDBJ whole genome shotgun (WGS) entry which is preliminary data.</text>
</comment>
<evidence type="ECO:0000256" key="2">
    <source>
        <dbReference type="ARBA" id="ARBA00004994"/>
    </source>
</evidence>
<evidence type="ECO:0000256" key="11">
    <source>
        <dbReference type="RuleBase" id="RU362068"/>
    </source>
</evidence>
<dbReference type="InterPro" id="IPR050838">
    <property type="entry name" value="Ketopantoate_reductase"/>
</dbReference>
<evidence type="ECO:0000259" key="13">
    <source>
        <dbReference type="Pfam" id="PF08546"/>
    </source>
</evidence>
<evidence type="ECO:0000313" key="14">
    <source>
        <dbReference type="EMBL" id="RXI98114.1"/>
    </source>
</evidence>
<name>A0A4V1LG08_9BACI</name>
<dbReference type="GO" id="GO:0015940">
    <property type="term" value="P:pantothenate biosynthetic process"/>
    <property type="evidence" value="ECO:0007669"/>
    <property type="project" value="UniProtKB-UniPathway"/>
</dbReference>
<evidence type="ECO:0000256" key="10">
    <source>
        <dbReference type="ARBA" id="ARBA00048793"/>
    </source>
</evidence>
<evidence type="ECO:0000313" key="15">
    <source>
        <dbReference type="Proteomes" id="UP000290649"/>
    </source>
</evidence>
<dbReference type="NCBIfam" id="NF005093">
    <property type="entry name" value="PRK06522.2-4"/>
    <property type="match status" value="1"/>
</dbReference>
<dbReference type="PANTHER" id="PTHR43765:SF2">
    <property type="entry name" value="2-DEHYDROPANTOATE 2-REDUCTASE"/>
    <property type="match status" value="1"/>
</dbReference>
<evidence type="ECO:0000256" key="4">
    <source>
        <dbReference type="ARBA" id="ARBA00013014"/>
    </source>
</evidence>
<keyword evidence="6 11" id="KW-0566">Pantothenate biosynthesis</keyword>